<dbReference type="EMBL" id="SMLW01000462">
    <property type="protein sequence ID" value="MTI24884.1"/>
    <property type="molecule type" value="Genomic_DNA"/>
</dbReference>
<accession>A0ABW9RL99</accession>
<evidence type="ECO:0000313" key="1">
    <source>
        <dbReference type="EMBL" id="MTI24884.1"/>
    </source>
</evidence>
<protein>
    <submittedName>
        <fullName evidence="1">T9SS type A sorting domain-containing protein</fullName>
    </submittedName>
</protein>
<proteinExistence type="predicted"/>
<dbReference type="InterPro" id="IPR026444">
    <property type="entry name" value="Secre_tail"/>
</dbReference>
<sequence length="1154" mass="120624">MTVNLSSTGSYVYQLFYDNNEDARRCTAESAPFTVGDDTYNLILTSTKNDTDCNGNATGSIDLTVTNGIAPYSYAWSNGDDTEDISGVSVGSYDVTVKDGNKCSGSLSVTIEEPEVITIADAYVSSDYNGQNLSCNGGSDGKITVEASGGTGTLYYKVDGGTYSTSNEITGLQAGNYTIKVKDANNCEITYASEVSIAAPSAITATVSATDPKCYGESSGVLEISASGGAGNYTYSLDGSTYQTSNIFTNKLAGNYTISIKDRNGCVKSVNKEFSDPLAIAFNVSTTEVLCYGGSDGSISINGVANGTAPYTYSIDGAFFQSSNIFNGLESKNYSVIVKDSKGCQSVVSAFVNSRPIITASFSEPASVSCNGAADGAIDLTPSGGTPPYTYAWSNGETTEDLSGLAAGIYTVDITDSNGCLITDSYDLSEPFTLQADAFASSYSGTGVSCHNGTDGTIDVDVTGGTAPYTFLWSGGETTEDLSNLSPGFYSVNITDWNGCTTSVNDIPITNPPALTLSVGSKVNVDCNGNNSGSITLTSTGGALGYEYSLQGGLWQSSDTFTGLEAGNYTIDMRDANGCAASISTTITEPLVLTGSVSNEVNSTCGDNNGSAEAEASGGTAGYSFTWRNTSDQIVGTNAVLTGVGGGIYTVTIEDSNGCTITRSANISSIDGPQTAVTSKTSTSCFDSNDGKAVIDVTGVAPFNIEWQNGETGVSPSALSPGDNIVTITDANGCVAVEIINIPSPEAIDFTVSSTVIPSCHDTSDGSIEMTASGGVGTYSYLWNTGSTDTGLSGIQAGTYNVTITDANGCTLNRDVELHGVEPVSLSIDNLVLPTCVGDADGSISITASGGNGGYSYTWATGETSTLLDDLAAGSYNITVSDGKGCELSEIIELPDPEPFIIDMGDVEICTGSSYITSLSVPNGVYTWTSDNGFSSTEKEVTISEPGDYNLHVINEDGCEAEDSFELIVSDDLLDADFLMATEAYVGDTVVIIDISWPIPETLTWSMPEGVEVLMENNDYAEIVFNTPGTYSIDIEIGLAECNDFYSQSINVLDAPSKPDAGGRKANEEDLIKSFTAYPNPNDGIFGAEVDLSKESDIRLRMVYLQGNKIVLDEIHTGKMHYELVIQEPQLKAGIYLLTLYAGEKSKTVRIMVK</sequence>
<comment type="caution">
    <text evidence="1">The sequence shown here is derived from an EMBL/GenBank/DDBJ whole genome shotgun (WGS) entry which is preliminary data.</text>
</comment>
<dbReference type="Gene3D" id="2.60.40.10">
    <property type="entry name" value="Immunoglobulins"/>
    <property type="match status" value="1"/>
</dbReference>
<name>A0ABW9RL99_9BACT</name>
<dbReference type="InterPro" id="IPR025667">
    <property type="entry name" value="SprB_repeat"/>
</dbReference>
<dbReference type="NCBIfam" id="TIGR04183">
    <property type="entry name" value="Por_Secre_tail"/>
    <property type="match status" value="1"/>
</dbReference>
<dbReference type="Gene3D" id="2.60.40.740">
    <property type="match status" value="5"/>
</dbReference>
<dbReference type="SUPFAM" id="SSF49299">
    <property type="entry name" value="PKD domain"/>
    <property type="match status" value="1"/>
</dbReference>
<dbReference type="InterPro" id="IPR013783">
    <property type="entry name" value="Ig-like_fold"/>
</dbReference>
<gene>
    <name evidence="1" type="ORF">E1163_08020</name>
</gene>
<organism evidence="1 2">
    <name type="scientific">Fulvivirga kasyanovii</name>
    <dbReference type="NCBI Taxonomy" id="396812"/>
    <lineage>
        <taxon>Bacteria</taxon>
        <taxon>Pseudomonadati</taxon>
        <taxon>Bacteroidota</taxon>
        <taxon>Cytophagia</taxon>
        <taxon>Cytophagales</taxon>
        <taxon>Fulvivirgaceae</taxon>
        <taxon>Fulvivirga</taxon>
    </lineage>
</organism>
<dbReference type="InterPro" id="IPR035986">
    <property type="entry name" value="PKD_dom_sf"/>
</dbReference>
<dbReference type="Proteomes" id="UP000798808">
    <property type="component" value="Unassembled WGS sequence"/>
</dbReference>
<dbReference type="Pfam" id="PF13573">
    <property type="entry name" value="SprB"/>
    <property type="match status" value="11"/>
</dbReference>
<reference evidence="1 2" key="1">
    <citation type="submission" date="2019-02" db="EMBL/GenBank/DDBJ databases">
        <authorList>
            <person name="Goldberg S.R."/>
            <person name="Haltli B.A."/>
            <person name="Correa H."/>
            <person name="Russell K.G."/>
        </authorList>
    </citation>
    <scope>NUCLEOTIDE SEQUENCE [LARGE SCALE GENOMIC DNA]</scope>
    <source>
        <strain evidence="1 2">JCM 16186</strain>
    </source>
</reference>
<keyword evidence="2" id="KW-1185">Reference proteome</keyword>
<evidence type="ECO:0000313" key="2">
    <source>
        <dbReference type="Proteomes" id="UP000798808"/>
    </source>
</evidence>